<proteinExistence type="predicted"/>
<dbReference type="InterPro" id="IPR022051">
    <property type="entry name" value="DUF3611"/>
</dbReference>
<evidence type="ECO:0000256" key="1">
    <source>
        <dbReference type="SAM" id="Phobius"/>
    </source>
</evidence>
<reference evidence="2" key="1">
    <citation type="submission" date="2020-10" db="EMBL/GenBank/DDBJ databases">
        <authorList>
            <person name="Castelo-Branco R."/>
            <person name="Eusebio N."/>
            <person name="Adriana R."/>
            <person name="Vieira A."/>
            <person name="Brugerolle De Fraissinette N."/>
            <person name="Rezende De Castro R."/>
            <person name="Schneider M.P."/>
            <person name="Vasconcelos V."/>
            <person name="Leao P.N."/>
        </authorList>
    </citation>
    <scope>NUCLEOTIDE SEQUENCE</scope>
    <source>
        <strain evidence="2">LEGE 06105</strain>
    </source>
</reference>
<dbReference type="EMBL" id="JADEWL010000014">
    <property type="protein sequence ID" value="MBE9212443.1"/>
    <property type="molecule type" value="Genomic_DNA"/>
</dbReference>
<keyword evidence="1" id="KW-0472">Membrane</keyword>
<keyword evidence="3" id="KW-1185">Reference proteome</keyword>
<feature type="transmembrane region" description="Helical" evidence="1">
    <location>
        <begin position="80"/>
        <end position="102"/>
    </location>
</feature>
<keyword evidence="1" id="KW-0812">Transmembrane</keyword>
<evidence type="ECO:0000313" key="3">
    <source>
        <dbReference type="Proteomes" id="UP000620559"/>
    </source>
</evidence>
<dbReference type="PANTHER" id="PTHR34548">
    <property type="entry name" value="PROTEIN TIC 21, CHLOROPLASTIC"/>
    <property type="match status" value="1"/>
</dbReference>
<gene>
    <name evidence="2" type="ORF">IQ247_06910</name>
</gene>
<protein>
    <submittedName>
        <fullName evidence="2">DUF3611 family protein</fullName>
    </submittedName>
</protein>
<sequence>MNIQETPTPTINPKLERISNILRFSGWASFWLQLGLGAACSLMIIFAISGRSFNQAVTNDVVVPGVPAATQYTETTTPGLGISMFWAVCGILGLLFGIYLAFRLTRFARRLRNPNSEIHPKKAEVMKILRIGVIVGLVGLLLTILGGGSGLGVLLAKSIAQPQGVAIYDPTRIIRPLDIFVAMANMCGIAAHFVGTITTLGLFNWLHPEL</sequence>
<dbReference type="PANTHER" id="PTHR34548:SF2">
    <property type="entry name" value="PROTEIN TIC 21, CHLOROPLASTIC"/>
    <property type="match status" value="1"/>
</dbReference>
<feature type="transmembrane region" description="Helical" evidence="1">
    <location>
        <begin position="179"/>
        <end position="206"/>
    </location>
</feature>
<organism evidence="2 3">
    <name type="scientific">Plectonema cf. radiosum LEGE 06105</name>
    <dbReference type="NCBI Taxonomy" id="945769"/>
    <lineage>
        <taxon>Bacteria</taxon>
        <taxon>Bacillati</taxon>
        <taxon>Cyanobacteriota</taxon>
        <taxon>Cyanophyceae</taxon>
        <taxon>Oscillatoriophycideae</taxon>
        <taxon>Oscillatoriales</taxon>
        <taxon>Microcoleaceae</taxon>
        <taxon>Plectonema</taxon>
    </lineage>
</organism>
<accession>A0A8J7EYY8</accession>
<dbReference type="Pfam" id="PF12263">
    <property type="entry name" value="DUF3611"/>
    <property type="match status" value="1"/>
</dbReference>
<feature type="transmembrane region" description="Helical" evidence="1">
    <location>
        <begin position="24"/>
        <end position="48"/>
    </location>
</feature>
<evidence type="ECO:0000313" key="2">
    <source>
        <dbReference type="EMBL" id="MBE9212443.1"/>
    </source>
</evidence>
<feature type="transmembrane region" description="Helical" evidence="1">
    <location>
        <begin position="131"/>
        <end position="159"/>
    </location>
</feature>
<name>A0A8J7EYY8_9CYAN</name>
<comment type="caution">
    <text evidence="2">The sequence shown here is derived from an EMBL/GenBank/DDBJ whole genome shotgun (WGS) entry which is preliminary data.</text>
</comment>
<dbReference type="RefSeq" id="WP_193918411.1">
    <property type="nucleotide sequence ID" value="NZ_JADEWL010000014.1"/>
</dbReference>
<dbReference type="AlphaFoldDB" id="A0A8J7EYY8"/>
<keyword evidence="1" id="KW-1133">Transmembrane helix</keyword>
<dbReference type="Proteomes" id="UP000620559">
    <property type="component" value="Unassembled WGS sequence"/>
</dbReference>